<proteinExistence type="predicted"/>
<evidence type="ECO:0000313" key="1">
    <source>
        <dbReference type="EMBL" id="ULT85017.1"/>
    </source>
</evidence>
<evidence type="ECO:0000313" key="4">
    <source>
        <dbReference type="Proteomes" id="UP000829354"/>
    </source>
</evidence>
<protein>
    <submittedName>
        <fullName evidence="1">Uncharacterized protein</fullName>
    </submittedName>
</protein>
<reference evidence="2 4" key="1">
    <citation type="submission" date="2022-04" db="EMBL/GenBank/DDBJ databases">
        <title>Chromosome-level reference genomes for two strains of Caenorhabditis briggsae: an improved platform for comparative genomics.</title>
        <authorList>
            <person name="Stevens L."/>
            <person name="Andersen E."/>
        </authorList>
    </citation>
    <scope>NUCLEOTIDE SEQUENCE [LARGE SCALE GENOMIC DNA]</scope>
    <source>
        <strain evidence="2">VX34</strain>
        <tissue evidence="2">Whole-organism</tissue>
    </source>
</reference>
<dbReference type="KEGG" id="cbr:CBG_07282"/>
<dbReference type="Proteomes" id="UP000829354">
    <property type="component" value="Chromosome X"/>
</dbReference>
<evidence type="ECO:0000313" key="3">
    <source>
        <dbReference type="Proteomes" id="UP000827892"/>
    </source>
</evidence>
<dbReference type="AlphaFoldDB" id="A0AAE8ZUR6"/>
<reference evidence="1 3" key="2">
    <citation type="submission" date="2022-05" db="EMBL/GenBank/DDBJ databases">
        <title>Chromosome-level reference genomes for two strains of Caenorhabditis briggsae: an improved platform for comparative genomics.</title>
        <authorList>
            <person name="Stevens L."/>
            <person name="Andersen E.C."/>
        </authorList>
    </citation>
    <scope>NUCLEOTIDE SEQUENCE [LARGE SCALE GENOMIC DNA]</scope>
    <source>
        <strain evidence="1">QX1410_ONT</strain>
        <tissue evidence="1">Whole-organism</tissue>
    </source>
</reference>
<organism evidence="1 3">
    <name type="scientific">Caenorhabditis briggsae</name>
    <dbReference type="NCBI Taxonomy" id="6238"/>
    <lineage>
        <taxon>Eukaryota</taxon>
        <taxon>Metazoa</taxon>
        <taxon>Ecdysozoa</taxon>
        <taxon>Nematoda</taxon>
        <taxon>Chromadorea</taxon>
        <taxon>Rhabditida</taxon>
        <taxon>Rhabditina</taxon>
        <taxon>Rhabditomorpha</taxon>
        <taxon>Rhabditoidea</taxon>
        <taxon>Rhabditidae</taxon>
        <taxon>Peloderinae</taxon>
        <taxon>Caenorhabditis</taxon>
    </lineage>
</organism>
<sequence length="109" mass="12554">MTTNTSDPKMLMSDEEIEVIEGKMKSLGTLLEHPRNELPELQPSIRNLCDFFSAFLMCKSLPYRPKDRQKFETGMTKIKLLEDLLIRVVLRGETVSGVLNERRRQAVTV</sequence>
<dbReference type="RefSeq" id="XP_002645651.2">
    <property type="nucleotide sequence ID" value="XM_002645605.2"/>
</dbReference>
<name>A0AAE8ZUR6_CAEBR</name>
<evidence type="ECO:0000313" key="2">
    <source>
        <dbReference type="EMBL" id="UMM44245.1"/>
    </source>
</evidence>
<accession>A0AAE8ZUR6</accession>
<keyword evidence="4" id="KW-1185">Reference proteome</keyword>
<gene>
    <name evidence="1" type="ORF">L3Y34_013600</name>
    <name evidence="2" type="ORF">L5515_019429</name>
</gene>
<dbReference type="Proteomes" id="UP000827892">
    <property type="component" value="Chromosome X"/>
</dbReference>
<dbReference type="EMBL" id="CP090896">
    <property type="protein sequence ID" value="ULT85017.1"/>
    <property type="molecule type" value="Genomic_DNA"/>
</dbReference>
<dbReference type="EMBL" id="CP092625">
    <property type="protein sequence ID" value="UMM44245.1"/>
    <property type="molecule type" value="Genomic_DNA"/>
</dbReference>